<dbReference type="EMBL" id="CM023474">
    <property type="protein sequence ID" value="KAH7949918.1"/>
    <property type="molecule type" value="Genomic_DNA"/>
</dbReference>
<gene>
    <name evidence="1" type="ORF">HPB49_016988</name>
</gene>
<reference evidence="1" key="1">
    <citation type="submission" date="2020-05" db="EMBL/GenBank/DDBJ databases">
        <title>Large-scale comparative analyses of tick genomes elucidate their genetic diversity and vector capacities.</title>
        <authorList>
            <person name="Jia N."/>
            <person name="Wang J."/>
            <person name="Shi W."/>
            <person name="Du L."/>
            <person name="Sun Y."/>
            <person name="Zhan W."/>
            <person name="Jiang J."/>
            <person name="Wang Q."/>
            <person name="Zhang B."/>
            <person name="Ji P."/>
            <person name="Sakyi L.B."/>
            <person name="Cui X."/>
            <person name="Yuan T."/>
            <person name="Jiang B."/>
            <person name="Yang W."/>
            <person name="Lam T.T.-Y."/>
            <person name="Chang Q."/>
            <person name="Ding S."/>
            <person name="Wang X."/>
            <person name="Zhu J."/>
            <person name="Ruan X."/>
            <person name="Zhao L."/>
            <person name="Wei J."/>
            <person name="Que T."/>
            <person name="Du C."/>
            <person name="Cheng J."/>
            <person name="Dai P."/>
            <person name="Han X."/>
            <person name="Huang E."/>
            <person name="Gao Y."/>
            <person name="Liu J."/>
            <person name="Shao H."/>
            <person name="Ye R."/>
            <person name="Li L."/>
            <person name="Wei W."/>
            <person name="Wang X."/>
            <person name="Wang C."/>
            <person name="Yang T."/>
            <person name="Huo Q."/>
            <person name="Li W."/>
            <person name="Guo W."/>
            <person name="Chen H."/>
            <person name="Zhou L."/>
            <person name="Ni X."/>
            <person name="Tian J."/>
            <person name="Zhou Y."/>
            <person name="Sheng Y."/>
            <person name="Liu T."/>
            <person name="Pan Y."/>
            <person name="Xia L."/>
            <person name="Li J."/>
            <person name="Zhao F."/>
            <person name="Cao W."/>
        </authorList>
    </citation>
    <scope>NUCLEOTIDE SEQUENCE</scope>
    <source>
        <strain evidence="1">Dsil-2018</strain>
    </source>
</reference>
<keyword evidence="2" id="KW-1185">Reference proteome</keyword>
<evidence type="ECO:0000313" key="2">
    <source>
        <dbReference type="Proteomes" id="UP000821865"/>
    </source>
</evidence>
<organism evidence="1 2">
    <name type="scientific">Dermacentor silvarum</name>
    <name type="common">Tick</name>
    <dbReference type="NCBI Taxonomy" id="543639"/>
    <lineage>
        <taxon>Eukaryota</taxon>
        <taxon>Metazoa</taxon>
        <taxon>Ecdysozoa</taxon>
        <taxon>Arthropoda</taxon>
        <taxon>Chelicerata</taxon>
        <taxon>Arachnida</taxon>
        <taxon>Acari</taxon>
        <taxon>Parasitiformes</taxon>
        <taxon>Ixodida</taxon>
        <taxon>Ixodoidea</taxon>
        <taxon>Ixodidae</taxon>
        <taxon>Rhipicephalinae</taxon>
        <taxon>Dermacentor</taxon>
    </lineage>
</organism>
<sequence length="2213" mass="240791">MNEDKRPPASPTRPRWSRRIFTTDREEASRTSRAATAAVSSCSSIRPVLPDGPPDEDPTAINAAEPVSRPNNQGTKSGPLYDEAQSLLPHSISFEQGFEDLGCYDGDDDATESRPKISATLQEPSAAPRLQYPPPGLAADMGDSPCLVALTSQQRHYKTSTHPLLQARDSKFLGSRSQEGGTSQARTGAPEFQGDPAVPDGPSVEVILGREIKPIDRQHSSRSGAMPGLGRQKKSSTPFSELDAAERASPSVASTSTRKPPAAGAKGEAAPAAERQSLKIDISFGKPTGADKDGKLLKSISTNVEKIVARLLTRHAEDRRPLSRVDDTETAVIELDSQRCVSVDVTMADDAGERRQTPVYPASPASQAGSKDGPPATPNEATMTPTGTSTGGEPAERRRHDGSRRTPTPTSVVHLTIGPISFGHSQPAIQHISQPESVQKAKRGKASADKLSTARTPTEMPSETAAFRALEKSLTPAAGSANEQAKPPEVKHPPLAPASTDTLLKQPKTKQLPPAQASPGKPLKPSKEPQFSSETGSIPDTQMKPAKESGVTRLRAVDKDHAAKRDAESVRKLGPASTKRSSEESLPSVHEMSAMSVSEKVHKRPAATGSTKMRRPSAKMSMLKDGAPSAPVQAATNESKVLSPETGEKLPGRKKSTGGKKAKEIPVKSPVSPEETQLQQKTKQARPAHKADAQSKLSSPDKGKLPSGRKKSVTEKHPPTAPAMHDLVKSPVSAEETLLSQKTEHAMPVDKTLRESQVSSPESGKLASKRKKSPRRKKSTAGQKPATTASAKDSLKRASGSPEEVFLKAAATSPPSDKEAVTSDELKKMSPAKEKDLTAAPATLEVSGKPTTTEDAHKPEQVVPKEASEEKGPVPEHADEGPMKPAGHEKESPKKKRKKSLKASAKDGDQDSKPTTTSEKRKKSLKSPDKADIGIEKSLKERSQVEYQPKPSETGVPMSTEDKKVSSDERTVAKDQKESAAPEGAKSQEASAHTTSKTPGTEKATKEKAVRKASAHGDRESTKMLSEELRSIKGDQQGEQQTLTQDTSLHSILKRHHRSKGSKMPEKATKDADGEAAEKRSKVSEDTKSSAAAGRRASRHKDVSSKEPEVPEKGLTVSKPSKAIAAEEDKAPTKEEAKHEGGPHELDRPTTTKTVESETGEPVSKSIRKRKSLAIDASAAEHKDPDAVAIERARKQSLVRTEHSQLDEKDLDDFLIGFELALDPYRVLVGLKPATSSQDEEGASKKGSKRSKDRKHDNKGRRTSIVRIHKTDIERKKKKGHSGVESPSPLAPLAPESAAGEQTADTDRKGKRKKSKSKYASSKARKSATTAEETGVGATAATESPTTRDSRRQKTSATSRSARGDSQPVLKGRSAPEGERLPADEAGGLPSDRQFLEDEEEDEARRKKKKERKKRKKEGGKKRKHKKRKRKRKKRNRPIGYRSGRPTCQILCPIAVGLLFALIILFLLLRALATASTATLPTTTTYPTFTYPTPRSTTTASTQSTVPPPVTPALPPTPPPPVPTKPPPVPPAKVTQTSMMPPVVSPTITPPPPVSNVYVCPTEVCSREARYLADLLKTIDSKPCENLLAYVCDGWSLENPAGPEGVGSFVSRGTMIQDALAQELLDVIRSAPDEDLKIAAALHASCTARPASESALAFAQNMFRTWVINAWPRNASATSQATDVWLFAAEVFRDFGISALLEVTIGVSPKGVRQAVVELDRPQLLFYRSDESSAEVDAMLRGAVEEALTVFTQSSSPEVVDQTKGMFVELARLPDDGQPDTSGTPERWILVEFSKLDGGLQNFLGKLFDNIFHPGAEPDVVLKSPTYIREGLVHFVNKANPVQALNYVGFLVVVRLAPFLPDTMTYVRGLFVKSMLGRSFRDVTDSSKLCLLAVESLLPNCFAKAAAILRKKTDADLGVRDVFSRLKTLFGREIQHLEWLGELSALFVRYNLRKNRVIRFGPRPGSCVRWQGNAQDSALKRYFEMSLMRQQEKLQAVLNYSAAANALAFESELDTEVRYDPTRRVVHVPAAIMNSSTRTNDSFFALHLSRVATRLYRAMVKMLTEEEPYGGGPHTLVPGLTENSTQALGSLLGCIQNNLELGPDIYPFTKTLRKAVLEQAVAIHLAFRAFREMLHVRRIWDLDYRLPNLNLSADQLFFLYFALDNCYTADSVYRRRQPRAAEDFYRVHLPLRYLQEFSDAFECNRQPVCKIFR</sequence>
<name>A0ACB8CS74_DERSI</name>
<accession>A0ACB8CS74</accession>
<evidence type="ECO:0000313" key="1">
    <source>
        <dbReference type="EMBL" id="KAH7949918.1"/>
    </source>
</evidence>
<protein>
    <submittedName>
        <fullName evidence="1">Uncharacterized protein</fullName>
    </submittedName>
</protein>
<proteinExistence type="predicted"/>
<comment type="caution">
    <text evidence="1">The sequence shown here is derived from an EMBL/GenBank/DDBJ whole genome shotgun (WGS) entry which is preliminary data.</text>
</comment>
<dbReference type="Proteomes" id="UP000821865">
    <property type="component" value="Chromosome 5"/>
</dbReference>